<protein>
    <submittedName>
        <fullName evidence="2">Uncharacterized protein</fullName>
    </submittedName>
</protein>
<gene>
    <name evidence="2" type="primary">SSCI34200.1</name>
    <name evidence="3" type="ORF">SPSC_00193</name>
</gene>
<dbReference type="STRING" id="49012.A0A0F7RXJ4"/>
<proteinExistence type="predicted"/>
<organism evidence="2 4">
    <name type="scientific">Sporisorium scitamineum</name>
    <dbReference type="NCBI Taxonomy" id="49012"/>
    <lineage>
        <taxon>Eukaryota</taxon>
        <taxon>Fungi</taxon>
        <taxon>Dikarya</taxon>
        <taxon>Basidiomycota</taxon>
        <taxon>Ustilaginomycotina</taxon>
        <taxon>Ustilaginomycetes</taxon>
        <taxon>Ustilaginales</taxon>
        <taxon>Ustilaginaceae</taxon>
        <taxon>Sporisorium</taxon>
    </lineage>
</organism>
<accession>A0A0F7RXJ4</accession>
<feature type="compositionally biased region" description="Basic and acidic residues" evidence="1">
    <location>
        <begin position="293"/>
        <end position="309"/>
    </location>
</feature>
<feature type="region of interest" description="Disordered" evidence="1">
    <location>
        <begin position="1"/>
        <end position="23"/>
    </location>
</feature>
<evidence type="ECO:0000256" key="1">
    <source>
        <dbReference type="SAM" id="MobiDB-lite"/>
    </source>
</evidence>
<reference evidence="2" key="1">
    <citation type="submission" date="2014-06" db="EMBL/GenBank/DDBJ databases">
        <authorList>
            <person name="Berkman J.Paul."/>
        </authorList>
    </citation>
    <scope>NUCLEOTIDE SEQUENCE [LARGE SCALE GENOMIC DNA]</scope>
</reference>
<sequence length="343" mass="39163">MADSKKEERGEEDKVVQYDDPHAGGRDRRGVCLFSLHDEPSIPYNDLTYVLASIHGAANPNVVRFRAPSSLRRSNWHQAENSIQGQFAIDFPTLSLPEIQFSAPRPGFKYIDVSAPFDDVRAEEIVKAASTWQVDGEVLGEAQFVGLPTRDMLHVIRFDKIPAADLQDFIHFLPQLFHTISPSHTITIVDMWKLEYNLTFNSPHQQSSTWTFGNSRIVLFSLSRAEGAKVKVADVVDKWPGWWMWKDVAIGMVYPGRYEYCTFCKYTAQKQEGPEGRRHTTAMSITRTLTPEQDEKRQDKNVDEEHVPKGEMNAMQPEEEEEEQQLDMPGSFPAPLREEYATL</sequence>
<dbReference type="AlphaFoldDB" id="A0A0F7RXJ4"/>
<reference evidence="4" key="3">
    <citation type="submission" date="2014-06" db="EMBL/GenBank/DDBJ databases">
        <authorList>
            <person name="Berkman P.J."/>
        </authorList>
    </citation>
    <scope>NUCLEOTIDE SEQUENCE [LARGE SCALE GENOMIC DNA]</scope>
</reference>
<feature type="region of interest" description="Disordered" evidence="1">
    <location>
        <begin position="271"/>
        <end position="343"/>
    </location>
</feature>
<dbReference type="EMBL" id="CCFA01001913">
    <property type="protein sequence ID" value="CDS00038.1"/>
    <property type="molecule type" value="Genomic_DNA"/>
</dbReference>
<feature type="compositionally biased region" description="Polar residues" evidence="1">
    <location>
        <begin position="281"/>
        <end position="291"/>
    </location>
</feature>
<evidence type="ECO:0000313" key="3">
    <source>
        <dbReference type="EMBL" id="CDS82011.1"/>
    </source>
</evidence>
<evidence type="ECO:0000313" key="2">
    <source>
        <dbReference type="EMBL" id="CDS00038.1"/>
    </source>
</evidence>
<dbReference type="EMBL" id="LK056650">
    <property type="protein sequence ID" value="CDS82011.1"/>
    <property type="molecule type" value="Genomic_DNA"/>
</dbReference>
<reference evidence="3" key="2">
    <citation type="submission" date="2014-06" db="EMBL/GenBank/DDBJ databases">
        <authorList>
            <person name="Ju J."/>
            <person name="Zhang J."/>
        </authorList>
    </citation>
    <scope>NUCLEOTIDE SEQUENCE</scope>
    <source>
        <strain evidence="3">SscI8</strain>
    </source>
</reference>
<dbReference type="Proteomes" id="UP000242770">
    <property type="component" value="Unassembled WGS sequence"/>
</dbReference>
<keyword evidence="4" id="KW-1185">Reference proteome</keyword>
<evidence type="ECO:0000313" key="4">
    <source>
        <dbReference type="Proteomes" id="UP000242770"/>
    </source>
</evidence>
<name>A0A0F7RXJ4_9BASI</name>
<dbReference type="OrthoDB" id="2556218at2759"/>